<accession>A0A7C4XDH1</accession>
<comment type="caution">
    <text evidence="1">The sequence shown here is derived from an EMBL/GenBank/DDBJ whole genome shotgun (WGS) entry which is preliminary data.</text>
</comment>
<sequence>MIQIYTGDGKGKTTAALGLALRAVGHGKKVIMLQFMKGEINYGELKSAKLLKNFRIEQYGRPDFVDKDHPAKIDIELARKGFERAKEVLREKKYDIVILDELNVAVDYGLIPVNEVIELFKKVPRRIELIITGRYMPEEFKEYGDLISEVIEVKHYFQKGVKARKGIEY</sequence>
<evidence type="ECO:0000313" key="1">
    <source>
        <dbReference type="EMBL" id="HGV96755.1"/>
    </source>
</evidence>
<dbReference type="GO" id="GO:0009236">
    <property type="term" value="P:cobalamin biosynthetic process"/>
    <property type="evidence" value="ECO:0007669"/>
    <property type="project" value="InterPro"/>
</dbReference>
<dbReference type="NCBIfam" id="NF004637">
    <property type="entry name" value="PRK05986.1"/>
    <property type="match status" value="1"/>
</dbReference>
<dbReference type="PIRSF" id="PIRSF015617">
    <property type="entry name" value="Adensltrnsf_CobA"/>
    <property type="match status" value="1"/>
</dbReference>
<keyword evidence="1" id="KW-0808">Transferase</keyword>
<dbReference type="InterPro" id="IPR003724">
    <property type="entry name" value="CblAdoTrfase_CobA"/>
</dbReference>
<reference evidence="1" key="1">
    <citation type="journal article" date="2020" name="mSystems">
        <title>Genome- and Community-Level Interaction Insights into Carbon Utilization and Element Cycling Functions of Hydrothermarchaeota in Hydrothermal Sediment.</title>
        <authorList>
            <person name="Zhou Z."/>
            <person name="Liu Y."/>
            <person name="Xu W."/>
            <person name="Pan J."/>
            <person name="Luo Z.H."/>
            <person name="Li M."/>
        </authorList>
    </citation>
    <scope>NUCLEOTIDE SEQUENCE [LARGE SCALE GENOMIC DNA]</scope>
    <source>
        <strain evidence="1">SpSt-774</strain>
    </source>
</reference>
<dbReference type="GO" id="GO:0005524">
    <property type="term" value="F:ATP binding"/>
    <property type="evidence" value="ECO:0007669"/>
    <property type="project" value="InterPro"/>
</dbReference>
<dbReference type="EMBL" id="DTGZ01000008">
    <property type="protein sequence ID" value="HGV96755.1"/>
    <property type="molecule type" value="Genomic_DNA"/>
</dbReference>
<dbReference type="Gene3D" id="3.40.50.300">
    <property type="entry name" value="P-loop containing nucleotide triphosphate hydrolases"/>
    <property type="match status" value="1"/>
</dbReference>
<dbReference type="AlphaFoldDB" id="A0A7C4XDH1"/>
<dbReference type="NCBIfam" id="TIGR00708">
    <property type="entry name" value="cobA"/>
    <property type="match status" value="1"/>
</dbReference>
<dbReference type="PANTHER" id="PTHR46638">
    <property type="entry name" value="CORRINOID ADENOSYLTRANSFERASE"/>
    <property type="match status" value="1"/>
</dbReference>
<name>A0A7C4XDH1_UNCW3</name>
<organism evidence="1">
    <name type="scientific">candidate division WOR-3 bacterium</name>
    <dbReference type="NCBI Taxonomy" id="2052148"/>
    <lineage>
        <taxon>Bacteria</taxon>
        <taxon>Bacteria division WOR-3</taxon>
    </lineage>
</organism>
<dbReference type="InterPro" id="IPR027417">
    <property type="entry name" value="P-loop_NTPase"/>
</dbReference>
<dbReference type="PANTHER" id="PTHR46638:SF1">
    <property type="entry name" value="CORRINOID ADENOSYLTRANSFERASE"/>
    <property type="match status" value="1"/>
</dbReference>
<dbReference type="SUPFAM" id="SSF52540">
    <property type="entry name" value="P-loop containing nucleoside triphosphate hydrolases"/>
    <property type="match status" value="1"/>
</dbReference>
<dbReference type="EC" id="2.5.1.17" evidence="1"/>
<dbReference type="CDD" id="cd00561">
    <property type="entry name" value="CobA_ACA"/>
    <property type="match status" value="1"/>
</dbReference>
<proteinExistence type="predicted"/>
<dbReference type="Pfam" id="PF02572">
    <property type="entry name" value="CobA_CobO_BtuR"/>
    <property type="match status" value="1"/>
</dbReference>
<dbReference type="GO" id="GO:0008817">
    <property type="term" value="F:corrinoid adenosyltransferase activity"/>
    <property type="evidence" value="ECO:0007669"/>
    <property type="project" value="UniProtKB-EC"/>
</dbReference>
<gene>
    <name evidence="1" type="primary">cobO</name>
    <name evidence="1" type="ORF">ENV60_00455</name>
</gene>
<protein>
    <submittedName>
        <fullName evidence="1">Cob(I)yrinic acid a,c-diamide adenosyltransferase</fullName>
        <ecNumber evidence="1">2.5.1.17</ecNumber>
    </submittedName>
</protein>